<dbReference type="NCBIfam" id="TIGR00254">
    <property type="entry name" value="GGDEF"/>
    <property type="match status" value="1"/>
</dbReference>
<keyword evidence="5" id="KW-1185">Reference proteome</keyword>
<dbReference type="SMART" id="SM00267">
    <property type="entry name" value="GGDEF"/>
    <property type="match status" value="1"/>
</dbReference>
<accession>A0A4P7XGB8</accession>
<dbReference type="InterPro" id="IPR052155">
    <property type="entry name" value="Biofilm_reg_signaling"/>
</dbReference>
<feature type="domain" description="PAS" evidence="2">
    <location>
        <begin position="15"/>
        <end position="91"/>
    </location>
</feature>
<dbReference type="SUPFAM" id="SSF55073">
    <property type="entry name" value="Nucleotide cyclase"/>
    <property type="match status" value="1"/>
</dbReference>
<evidence type="ECO:0000313" key="5">
    <source>
        <dbReference type="Proteomes" id="UP000298049"/>
    </source>
</evidence>
<dbReference type="PANTHER" id="PTHR44757">
    <property type="entry name" value="DIGUANYLATE CYCLASE DGCP"/>
    <property type="match status" value="1"/>
</dbReference>
<evidence type="ECO:0000313" key="4">
    <source>
        <dbReference type="EMBL" id="QCF26039.1"/>
    </source>
</evidence>
<dbReference type="Gene3D" id="3.30.70.270">
    <property type="match status" value="1"/>
</dbReference>
<sequence length="333" mass="37249">MSLKSGGRPLQNDDAGEILLELVDHLDAMIACWDSQRRCIFANDAYQHWFGIRRTELIGMTMEELLGPLYPQNLPFIDAAYQGQRQVFEREITTPDGQVRHSLATYTPRILGGTVEGIFVHVADVGPLKQLERQLREAKADAERAAHHDFLTGLPNRVLLKDRVNQALALSRRSGQKLALVSADIDGFKHMNDSHGHSIGDQILVKVARRLRDALREADSVTRFGGDEFILLLPGVESLQQVEVMVNRVLEEVRAPVEIGGAFLKPTCSFGIVVYEATPDRPDPEPDVLIAQSDKALYRAKLNGRDRYEIIQPTPIDYERTVLPSPASSRLEL</sequence>
<dbReference type="PROSITE" id="PS50887">
    <property type="entry name" value="GGDEF"/>
    <property type="match status" value="1"/>
</dbReference>
<gene>
    <name evidence="4" type="ORF">soil367_08935</name>
</gene>
<evidence type="ECO:0000256" key="1">
    <source>
        <dbReference type="ARBA" id="ARBA00001946"/>
    </source>
</evidence>
<dbReference type="Pfam" id="PF00990">
    <property type="entry name" value="GGDEF"/>
    <property type="match status" value="1"/>
</dbReference>
<reference evidence="4 5" key="1">
    <citation type="submission" date="2018-07" db="EMBL/GenBank/DDBJ databases">
        <title>Marsedoiliclastica nanhaica gen. nov. sp. nov., a novel marine hydrocarbonoclastic bacterium isolated from an in-situ enriched hydrocarbon-degrading consortium in deep-sea sediment.</title>
        <authorList>
            <person name="Dong C."/>
            <person name="Ma T."/>
            <person name="Liu R."/>
            <person name="Shao Z."/>
        </authorList>
    </citation>
    <scope>NUCLEOTIDE SEQUENCE [LARGE SCALE GENOMIC DNA]</scope>
    <source>
        <strain evidence="5">soil36-7</strain>
    </source>
</reference>
<dbReference type="FunFam" id="3.30.70.270:FF:000001">
    <property type="entry name" value="Diguanylate cyclase domain protein"/>
    <property type="match status" value="1"/>
</dbReference>
<dbReference type="InterPro" id="IPR035965">
    <property type="entry name" value="PAS-like_dom_sf"/>
</dbReference>
<dbReference type="GO" id="GO:0003824">
    <property type="term" value="F:catalytic activity"/>
    <property type="evidence" value="ECO:0007669"/>
    <property type="project" value="UniProtKB-ARBA"/>
</dbReference>
<organism evidence="4 5">
    <name type="scientific">Hydrocarboniclastica marina</name>
    <dbReference type="NCBI Taxonomy" id="2259620"/>
    <lineage>
        <taxon>Bacteria</taxon>
        <taxon>Pseudomonadati</taxon>
        <taxon>Pseudomonadota</taxon>
        <taxon>Gammaproteobacteria</taxon>
        <taxon>Alteromonadales</taxon>
        <taxon>Alteromonadaceae</taxon>
        <taxon>Hydrocarboniclastica</taxon>
    </lineage>
</organism>
<dbReference type="SMART" id="SM00091">
    <property type="entry name" value="PAS"/>
    <property type="match status" value="1"/>
</dbReference>
<dbReference type="InterPro" id="IPR013656">
    <property type="entry name" value="PAS_4"/>
</dbReference>
<dbReference type="OrthoDB" id="9799509at2"/>
<dbReference type="Proteomes" id="UP000298049">
    <property type="component" value="Chromosome"/>
</dbReference>
<dbReference type="NCBIfam" id="TIGR00229">
    <property type="entry name" value="sensory_box"/>
    <property type="match status" value="1"/>
</dbReference>
<name>A0A4P7XGB8_9ALTE</name>
<dbReference type="InterPro" id="IPR000014">
    <property type="entry name" value="PAS"/>
</dbReference>
<dbReference type="KEGG" id="hmi:soil367_08935"/>
<proteinExistence type="predicted"/>
<dbReference type="RefSeq" id="WP_136548761.1">
    <property type="nucleotide sequence ID" value="NZ_CP031093.1"/>
</dbReference>
<dbReference type="InterPro" id="IPR043128">
    <property type="entry name" value="Rev_trsase/Diguanyl_cyclase"/>
</dbReference>
<dbReference type="SUPFAM" id="SSF55785">
    <property type="entry name" value="PYP-like sensor domain (PAS domain)"/>
    <property type="match status" value="1"/>
</dbReference>
<feature type="domain" description="GGDEF" evidence="3">
    <location>
        <begin position="176"/>
        <end position="313"/>
    </location>
</feature>
<dbReference type="Gene3D" id="3.30.450.20">
    <property type="entry name" value="PAS domain"/>
    <property type="match status" value="1"/>
</dbReference>
<protein>
    <submittedName>
        <fullName evidence="4">Diguanylate cyclase</fullName>
    </submittedName>
</protein>
<dbReference type="InterPro" id="IPR029787">
    <property type="entry name" value="Nucleotide_cyclase"/>
</dbReference>
<dbReference type="AlphaFoldDB" id="A0A4P7XGB8"/>
<dbReference type="Pfam" id="PF08448">
    <property type="entry name" value="PAS_4"/>
    <property type="match status" value="1"/>
</dbReference>
<comment type="cofactor">
    <cofactor evidence="1">
        <name>Mg(2+)</name>
        <dbReference type="ChEBI" id="CHEBI:18420"/>
    </cofactor>
</comment>
<evidence type="ECO:0000259" key="3">
    <source>
        <dbReference type="PROSITE" id="PS50887"/>
    </source>
</evidence>
<dbReference type="PROSITE" id="PS50112">
    <property type="entry name" value="PAS"/>
    <property type="match status" value="1"/>
</dbReference>
<dbReference type="CDD" id="cd01949">
    <property type="entry name" value="GGDEF"/>
    <property type="match status" value="1"/>
</dbReference>
<dbReference type="PANTHER" id="PTHR44757:SF2">
    <property type="entry name" value="BIOFILM ARCHITECTURE MAINTENANCE PROTEIN MBAA"/>
    <property type="match status" value="1"/>
</dbReference>
<dbReference type="InterPro" id="IPR000160">
    <property type="entry name" value="GGDEF_dom"/>
</dbReference>
<evidence type="ECO:0000259" key="2">
    <source>
        <dbReference type="PROSITE" id="PS50112"/>
    </source>
</evidence>
<dbReference type="EMBL" id="CP031093">
    <property type="protein sequence ID" value="QCF26039.1"/>
    <property type="molecule type" value="Genomic_DNA"/>
</dbReference>
<dbReference type="CDD" id="cd00130">
    <property type="entry name" value="PAS"/>
    <property type="match status" value="1"/>
</dbReference>